<dbReference type="FunFam" id="3.90.190.10:FF:000004">
    <property type="entry name" value="Protein phosphatase Slingshot homolog 2"/>
    <property type="match status" value="1"/>
</dbReference>
<dbReference type="OrthoDB" id="5779068at2759"/>
<dbReference type="AlphaFoldDB" id="A0A8C5MH83"/>
<evidence type="ECO:0000313" key="9">
    <source>
        <dbReference type="Ensembl" id="ENSLLEP00000013142.1"/>
    </source>
</evidence>
<dbReference type="Proteomes" id="UP000694569">
    <property type="component" value="Unplaced"/>
</dbReference>
<feature type="domain" description="Tyrosine-protein phosphatase" evidence="7">
    <location>
        <begin position="261"/>
        <end position="402"/>
    </location>
</feature>
<dbReference type="InterPro" id="IPR029021">
    <property type="entry name" value="Prot-tyrosine_phosphatase-like"/>
</dbReference>
<sequence length="547" mass="61708">MALVTLQLSPLDRTVSATPAKNDEKRKKQMQRRQSFVMVKGAALLLQEEGEQEQVTEPPLTSGPKKTLRLAVCLEPVRSCVTRYLLMVYFVGTSSVGETILLGVEFPHDGSQDCPIGMVLPVLANTQVFLDGDAGFSVTSGTDVSAFKTISVQTMWSLLQMLHKTCKGALAISILESTITWEFVGLFRAVRMHGQLPLTYHPPSRTPAHQKEEIDRILRKNLRDILRESDLENIKHTLSNLQDYTEFIDNKMIIILAQMDRHSEIFTYLYLGSEWNASNLDDLQKNKVSHILNVTREIGKSFREQVINLNIRVLDEENTNLLQYWKETPRFISSARPQHSCVLVHCKMGISLSASTVIAYAMKQYEWTMEEAFKYVKERRNIVQPNAGFMRQLHIYQGILGASKQQHNVLWDPKSTPLTHELSNPLKKVYLASEVVTDKDDSNMEEVCGNPMKEDNLFEDQNERKSGEENEKVCTAMPGNSCTEEIISSIEKDENTSVDEVFGSTSHKPQSPPPQAASSSDVDLDEAAVKSLSSERRAKIVRDIRGC</sequence>
<reference evidence="9" key="2">
    <citation type="submission" date="2025-09" db="UniProtKB">
        <authorList>
            <consortium name="Ensembl"/>
        </authorList>
    </citation>
    <scope>IDENTIFICATION</scope>
</reference>
<dbReference type="PANTHER" id="PTHR45864">
    <property type="entry name" value="SLINGSHOT PROTEIN PHOSPHATASE HOMOLOG"/>
    <property type="match status" value="1"/>
</dbReference>
<evidence type="ECO:0000256" key="3">
    <source>
        <dbReference type="ARBA" id="ARBA00022801"/>
    </source>
</evidence>
<proteinExistence type="inferred from homology"/>
<evidence type="ECO:0000259" key="8">
    <source>
        <dbReference type="PROSITE" id="PS50056"/>
    </source>
</evidence>
<dbReference type="SUPFAM" id="SSF52799">
    <property type="entry name" value="(Phosphotyrosine protein) phosphatases II"/>
    <property type="match status" value="1"/>
</dbReference>
<dbReference type="PROSITE" id="PS50054">
    <property type="entry name" value="TYR_PHOSPHATASE_DUAL"/>
    <property type="match status" value="1"/>
</dbReference>
<evidence type="ECO:0000256" key="6">
    <source>
        <dbReference type="SAM" id="MobiDB-lite"/>
    </source>
</evidence>
<dbReference type="InterPro" id="IPR000340">
    <property type="entry name" value="Dual-sp_phosphatase_cat-dom"/>
</dbReference>
<dbReference type="GO" id="GO:0003779">
    <property type="term" value="F:actin binding"/>
    <property type="evidence" value="ECO:0007669"/>
    <property type="project" value="InterPro"/>
</dbReference>
<dbReference type="InterPro" id="IPR043587">
    <property type="entry name" value="Phosphatase_SSH-like"/>
</dbReference>
<comment type="catalytic activity">
    <reaction evidence="5">
        <text>O-phospho-L-threonyl-[protein] + H2O = L-threonyl-[protein] + phosphate</text>
        <dbReference type="Rhea" id="RHEA:47004"/>
        <dbReference type="Rhea" id="RHEA-COMP:11060"/>
        <dbReference type="Rhea" id="RHEA-COMP:11605"/>
        <dbReference type="ChEBI" id="CHEBI:15377"/>
        <dbReference type="ChEBI" id="CHEBI:30013"/>
        <dbReference type="ChEBI" id="CHEBI:43474"/>
        <dbReference type="ChEBI" id="CHEBI:61977"/>
        <dbReference type="EC" id="3.1.3.16"/>
    </reaction>
</comment>
<evidence type="ECO:0000256" key="2">
    <source>
        <dbReference type="ARBA" id="ARBA00013081"/>
    </source>
</evidence>
<dbReference type="Gene3D" id="3.90.190.10">
    <property type="entry name" value="Protein tyrosine phosphatase superfamily"/>
    <property type="match status" value="1"/>
</dbReference>
<dbReference type="Pfam" id="PF23040">
    <property type="entry name" value="PH_SSH1-like_1st"/>
    <property type="match status" value="1"/>
</dbReference>
<dbReference type="Ensembl" id="ENSLLET00000013659.1">
    <property type="protein sequence ID" value="ENSLLEP00000013142.1"/>
    <property type="gene ID" value="ENSLLEG00000008282.1"/>
</dbReference>
<protein>
    <recommendedName>
        <fullName evidence="2">protein-serine/threonine phosphatase</fullName>
        <ecNumber evidence="2">3.1.3.16</ecNumber>
    </recommendedName>
</protein>
<evidence type="ECO:0000256" key="5">
    <source>
        <dbReference type="ARBA" id="ARBA00048336"/>
    </source>
</evidence>
<dbReference type="InterPro" id="IPR020422">
    <property type="entry name" value="TYR_PHOSPHATASE_DUAL_dom"/>
</dbReference>
<feature type="region of interest" description="Disordered" evidence="6">
    <location>
        <begin position="449"/>
        <end position="478"/>
    </location>
</feature>
<comment type="similarity">
    <text evidence="1">Belongs to the protein-tyrosine phosphatase family.</text>
</comment>
<feature type="domain" description="Tyrosine specific protein phosphatases" evidence="8">
    <location>
        <begin position="319"/>
        <end position="380"/>
    </location>
</feature>
<feature type="region of interest" description="Disordered" evidence="6">
    <location>
        <begin position="493"/>
        <end position="532"/>
    </location>
</feature>
<dbReference type="GO" id="GO:0004722">
    <property type="term" value="F:protein serine/threonine phosphatase activity"/>
    <property type="evidence" value="ECO:0007669"/>
    <property type="project" value="UniProtKB-EC"/>
</dbReference>
<keyword evidence="3" id="KW-0378">Hydrolase</keyword>
<evidence type="ECO:0000259" key="7">
    <source>
        <dbReference type="PROSITE" id="PS50054"/>
    </source>
</evidence>
<dbReference type="PROSITE" id="PS50056">
    <property type="entry name" value="TYR_PHOSPHATASE_2"/>
    <property type="match status" value="1"/>
</dbReference>
<dbReference type="GeneTree" id="ENSGT00940000160322"/>
<name>A0A8C5MH83_9ANUR</name>
<keyword evidence="4" id="KW-0904">Protein phosphatase</keyword>
<feature type="compositionally biased region" description="Basic and acidic residues" evidence="6">
    <location>
        <begin position="452"/>
        <end position="472"/>
    </location>
</feature>
<dbReference type="PANTHER" id="PTHR45864:SF4">
    <property type="entry name" value="PROTEIN PHOSPHATASE SLINGSHOT HOMOLOG 3"/>
    <property type="match status" value="1"/>
</dbReference>
<keyword evidence="10" id="KW-1185">Reference proteome</keyword>
<dbReference type="GO" id="GO:0030837">
    <property type="term" value="P:negative regulation of actin filament polymerization"/>
    <property type="evidence" value="ECO:0007669"/>
    <property type="project" value="InterPro"/>
</dbReference>
<dbReference type="Pfam" id="PF00782">
    <property type="entry name" value="DSPc"/>
    <property type="match status" value="1"/>
</dbReference>
<dbReference type="InterPro" id="IPR000387">
    <property type="entry name" value="Tyr_Pase_dom"/>
</dbReference>
<reference evidence="9" key="1">
    <citation type="submission" date="2025-08" db="UniProtKB">
        <authorList>
            <consortium name="Ensembl"/>
        </authorList>
    </citation>
    <scope>IDENTIFICATION</scope>
</reference>
<organism evidence="9 10">
    <name type="scientific">Leptobrachium leishanense</name>
    <name type="common">Leishan spiny toad</name>
    <dbReference type="NCBI Taxonomy" id="445787"/>
    <lineage>
        <taxon>Eukaryota</taxon>
        <taxon>Metazoa</taxon>
        <taxon>Chordata</taxon>
        <taxon>Craniata</taxon>
        <taxon>Vertebrata</taxon>
        <taxon>Euteleostomi</taxon>
        <taxon>Amphibia</taxon>
        <taxon>Batrachia</taxon>
        <taxon>Anura</taxon>
        <taxon>Pelobatoidea</taxon>
        <taxon>Megophryidae</taxon>
        <taxon>Leptobrachium</taxon>
    </lineage>
</organism>
<dbReference type="InterPro" id="IPR043588">
    <property type="entry name" value="SSH-N"/>
</dbReference>
<accession>A0A8C5MH83</accession>
<evidence type="ECO:0000256" key="1">
    <source>
        <dbReference type="ARBA" id="ARBA00009580"/>
    </source>
</evidence>
<dbReference type="SMART" id="SM00195">
    <property type="entry name" value="DSPc"/>
    <property type="match status" value="1"/>
</dbReference>
<evidence type="ECO:0000256" key="4">
    <source>
        <dbReference type="ARBA" id="ARBA00022912"/>
    </source>
</evidence>
<evidence type="ECO:0000313" key="10">
    <source>
        <dbReference type="Proteomes" id="UP000694569"/>
    </source>
</evidence>
<dbReference type="EC" id="3.1.3.16" evidence="2"/>